<reference evidence="1" key="1">
    <citation type="submission" date="2020-12" db="EMBL/GenBank/DDBJ databases">
        <title>Metabolic potential, ecology and presence of endohyphal bacteria is reflected in genomic diversity of Mucoromycotina.</title>
        <authorList>
            <person name="Muszewska A."/>
            <person name="Okrasinska A."/>
            <person name="Steczkiewicz K."/>
            <person name="Drgas O."/>
            <person name="Orlowska M."/>
            <person name="Perlinska-Lenart U."/>
            <person name="Aleksandrzak-Piekarczyk T."/>
            <person name="Szatraj K."/>
            <person name="Zielenkiewicz U."/>
            <person name="Pilsyk S."/>
            <person name="Malc E."/>
            <person name="Mieczkowski P."/>
            <person name="Kruszewska J.S."/>
            <person name="Biernat P."/>
            <person name="Pawlowska J."/>
        </authorList>
    </citation>
    <scope>NUCLEOTIDE SEQUENCE</scope>
    <source>
        <strain evidence="1">WA0000017839</strain>
    </source>
</reference>
<sequence length="489" mass="56481">MGTNQRTNRRLPSEIAWLQKESNDINHLSFFDYFQSYSQTTAIRRFKEITQYIPAKEKREQVLSKFNKWKRSKQAKQYWARRKNDQVKCNQNKEINIGSDTETTDAAIAESVETIDLDEAKSLIREDCVSNSSRNQSGLQKAFFDFKLDTFNSINNSNLLSYESNLQHILALSNILIVKKNVYDTGLDNYFKNTSSIDSIRKDIFETLKYKFADKKVPKDIIINFIDIANDLSNGVMSKINAMKKIIDTLTECMDPILVKLLLCFKALVNALPANTQQKKVKENELCTRYLQPLFQSLFDSDEDDNMLFKWINTITFNRDSDEGQSAVTNNRPDGCVENDRKTIGYVEVKLIDYSTNHHKINVDLHRLGVFGKTALSKYNLNRTFQVMAIGTNLQFYTCQNVDGVCIMTELNSLRLPISLDELPQLVPYFDRMYNIVETIYNNCYSKDNISTTTDTNSNNGTLEPKVLKAITEKSVDRTRYNCFYHPSH</sequence>
<name>A0A8H7RMH3_9FUNG</name>
<accession>A0A8H7RMH3</accession>
<protein>
    <submittedName>
        <fullName evidence="1">Uncharacterized protein</fullName>
    </submittedName>
</protein>
<dbReference type="EMBL" id="JAEPRD010000004">
    <property type="protein sequence ID" value="KAG2213135.1"/>
    <property type="molecule type" value="Genomic_DNA"/>
</dbReference>
<keyword evidence="2" id="KW-1185">Reference proteome</keyword>
<dbReference type="AlphaFoldDB" id="A0A8H7RMH3"/>
<proteinExistence type="predicted"/>
<evidence type="ECO:0000313" key="2">
    <source>
        <dbReference type="Proteomes" id="UP000603453"/>
    </source>
</evidence>
<organism evidence="1 2">
    <name type="scientific">Mucor saturninus</name>
    <dbReference type="NCBI Taxonomy" id="64648"/>
    <lineage>
        <taxon>Eukaryota</taxon>
        <taxon>Fungi</taxon>
        <taxon>Fungi incertae sedis</taxon>
        <taxon>Mucoromycota</taxon>
        <taxon>Mucoromycotina</taxon>
        <taxon>Mucoromycetes</taxon>
        <taxon>Mucorales</taxon>
        <taxon>Mucorineae</taxon>
        <taxon>Mucoraceae</taxon>
        <taxon>Mucor</taxon>
    </lineage>
</organism>
<evidence type="ECO:0000313" key="1">
    <source>
        <dbReference type="EMBL" id="KAG2213135.1"/>
    </source>
</evidence>
<comment type="caution">
    <text evidence="1">The sequence shown here is derived from an EMBL/GenBank/DDBJ whole genome shotgun (WGS) entry which is preliminary data.</text>
</comment>
<dbReference type="OrthoDB" id="2277085at2759"/>
<gene>
    <name evidence="1" type="ORF">INT47_011284</name>
</gene>
<dbReference type="Proteomes" id="UP000603453">
    <property type="component" value="Unassembled WGS sequence"/>
</dbReference>